<dbReference type="Gene3D" id="2.20.200.10">
    <property type="entry name" value="Outer membrane efflux proteins (OEP)"/>
    <property type="match status" value="1"/>
</dbReference>
<gene>
    <name evidence="4" type="ORF">AAW51_4369</name>
</gene>
<proteinExistence type="inferred from homology"/>
<dbReference type="GO" id="GO:0015562">
    <property type="term" value="F:efflux transmembrane transporter activity"/>
    <property type="evidence" value="ECO:0007669"/>
    <property type="project" value="InterPro"/>
</dbReference>
<evidence type="ECO:0000313" key="5">
    <source>
        <dbReference type="Proteomes" id="UP000035352"/>
    </source>
</evidence>
<evidence type="ECO:0000313" key="4">
    <source>
        <dbReference type="EMBL" id="AKJ31060.1"/>
    </source>
</evidence>
<dbReference type="AlphaFoldDB" id="A0A0G3BWZ4"/>
<keyword evidence="2" id="KW-0732">Signal</keyword>
<dbReference type="Pfam" id="PF02321">
    <property type="entry name" value="OEP"/>
    <property type="match status" value="2"/>
</dbReference>
<keyword evidence="2" id="KW-0472">Membrane</keyword>
<feature type="region of interest" description="Disordered" evidence="3">
    <location>
        <begin position="104"/>
        <end position="127"/>
    </location>
</feature>
<evidence type="ECO:0000256" key="1">
    <source>
        <dbReference type="ARBA" id="ARBA00007613"/>
    </source>
</evidence>
<dbReference type="Gene3D" id="1.20.1600.10">
    <property type="entry name" value="Outer membrane efflux proteins (OEP)"/>
    <property type="match status" value="1"/>
</dbReference>
<accession>A0A0G3BWZ4</accession>
<feature type="signal peptide" evidence="2">
    <location>
        <begin position="1"/>
        <end position="18"/>
    </location>
</feature>
<dbReference type="PANTHER" id="PTHR30203">
    <property type="entry name" value="OUTER MEMBRANE CATION EFFLUX PROTEIN"/>
    <property type="match status" value="1"/>
</dbReference>
<feature type="chain" id="PRO_5005117879" evidence="2">
    <location>
        <begin position="19"/>
        <end position="492"/>
    </location>
</feature>
<dbReference type="EMBL" id="CP011371">
    <property type="protein sequence ID" value="AKJ31060.1"/>
    <property type="molecule type" value="Genomic_DNA"/>
</dbReference>
<organism evidence="4 5">
    <name type="scientific">Caldimonas brevitalea</name>
    <dbReference type="NCBI Taxonomy" id="413882"/>
    <lineage>
        <taxon>Bacteria</taxon>
        <taxon>Pseudomonadati</taxon>
        <taxon>Pseudomonadota</taxon>
        <taxon>Betaproteobacteria</taxon>
        <taxon>Burkholderiales</taxon>
        <taxon>Sphaerotilaceae</taxon>
        <taxon>Caldimonas</taxon>
    </lineage>
</organism>
<dbReference type="Proteomes" id="UP000035352">
    <property type="component" value="Chromosome"/>
</dbReference>
<dbReference type="KEGG" id="pbh:AAW51_4369"/>
<dbReference type="GO" id="GO:0005886">
    <property type="term" value="C:plasma membrane"/>
    <property type="evidence" value="ECO:0007669"/>
    <property type="project" value="UniProtKB-SubCell"/>
</dbReference>
<name>A0A0G3BWZ4_9BURK</name>
<dbReference type="SUPFAM" id="SSF56954">
    <property type="entry name" value="Outer membrane efflux proteins (OEP)"/>
    <property type="match status" value="1"/>
</dbReference>
<keyword evidence="2" id="KW-1134">Transmembrane beta strand</keyword>
<comment type="subcellular location">
    <subcellularLocation>
        <location evidence="2">Cell membrane</location>
        <topology evidence="2">Lipid-anchor</topology>
    </subcellularLocation>
</comment>
<dbReference type="PATRIC" id="fig|413882.6.peg.4567"/>
<comment type="similarity">
    <text evidence="1 2">Belongs to the outer membrane factor (OMF) (TC 1.B.17) family.</text>
</comment>
<dbReference type="InterPro" id="IPR010131">
    <property type="entry name" value="MdtP/NodT-like"/>
</dbReference>
<evidence type="ECO:0000256" key="2">
    <source>
        <dbReference type="RuleBase" id="RU362097"/>
    </source>
</evidence>
<dbReference type="PANTHER" id="PTHR30203:SF29">
    <property type="entry name" value="PROTEIN CYAE"/>
    <property type="match status" value="1"/>
</dbReference>
<sequence>MKLLMSVLSSGTRCAALAAALAALTACVSPPPATPPADVAPPGWSAPLPHGGQTTALNTWWRQFNDPQLAGLVDLSQTANPTLAQAEARLHQARAQARMAGAARWPSLDAKAGGSRSSTELPPAPGVQTAGSATLDALWEIDLFGANRRTAAAAQARAEGSAAQWHAARVSVAAEVANTYVGLRACEAVLAVFEQDAASLKQAAELTRQKVQAGFEAPASGSLVQASAAEAASRAVAQRGDCEVLVKQLVALTAQPEPALRERLSAGRGTLPTPALFDVQALPAQLLSQRPDLAAAERELAAASAEVGVAQADRYPRLSLAGSIGRAGVRVGGETVDGRTWSFGPSLVLPLFDAGRRGAAVEAAQARYDEAVAAYRERALAAVREVEEALVRLDAARQREDDTARAAQGYRDFLLAAQTQYRVGTGSLLDLEQARRQALAADAALIQVRRERVAAWLSLYKAAGGGWQRDPASAGAEQAAAGAAAASPAAVH</sequence>
<protein>
    <submittedName>
        <fullName evidence="4">RND efflux system, outer membrane lipoprotein, NodT family</fullName>
    </submittedName>
</protein>
<dbReference type="PROSITE" id="PS51257">
    <property type="entry name" value="PROKAR_LIPOPROTEIN"/>
    <property type="match status" value="1"/>
</dbReference>
<keyword evidence="2" id="KW-0812">Transmembrane</keyword>
<dbReference type="InterPro" id="IPR003423">
    <property type="entry name" value="OMP_efflux"/>
</dbReference>
<evidence type="ECO:0000256" key="3">
    <source>
        <dbReference type="SAM" id="MobiDB-lite"/>
    </source>
</evidence>
<keyword evidence="2" id="KW-0564">Palmitate</keyword>
<keyword evidence="2 4" id="KW-0449">Lipoprotein</keyword>
<dbReference type="STRING" id="413882.AAW51_4369"/>
<reference evidence="4 5" key="1">
    <citation type="submission" date="2015-05" db="EMBL/GenBank/DDBJ databases">
        <authorList>
            <person name="Tang B."/>
            <person name="Yu Y."/>
        </authorList>
    </citation>
    <scope>NUCLEOTIDE SEQUENCE [LARGE SCALE GENOMIC DNA]</scope>
    <source>
        <strain evidence="4 5">DSM 7029</strain>
    </source>
</reference>
<keyword evidence="5" id="KW-1185">Reference proteome</keyword>
<dbReference type="NCBIfam" id="TIGR01845">
    <property type="entry name" value="outer_NodT"/>
    <property type="match status" value="1"/>
</dbReference>